<name>A0ABQ7EKZ1_BRACR</name>
<comment type="caution">
    <text evidence="3">The sequence shown here is derived from an EMBL/GenBank/DDBJ whole genome shotgun (WGS) entry which is preliminary data.</text>
</comment>
<feature type="region of interest" description="Disordered" evidence="2">
    <location>
        <begin position="563"/>
        <end position="582"/>
    </location>
</feature>
<keyword evidence="1" id="KW-0175">Coiled coil</keyword>
<feature type="compositionally biased region" description="Basic and acidic residues" evidence="2">
    <location>
        <begin position="305"/>
        <end position="322"/>
    </location>
</feature>
<evidence type="ECO:0000313" key="3">
    <source>
        <dbReference type="EMBL" id="KAF3597644.1"/>
    </source>
</evidence>
<evidence type="ECO:0000313" key="4">
    <source>
        <dbReference type="Proteomes" id="UP000266723"/>
    </source>
</evidence>
<feature type="region of interest" description="Disordered" evidence="2">
    <location>
        <begin position="13"/>
        <end position="32"/>
    </location>
</feature>
<feature type="region of interest" description="Disordered" evidence="2">
    <location>
        <begin position="263"/>
        <end position="334"/>
    </location>
</feature>
<dbReference type="Proteomes" id="UP000266723">
    <property type="component" value="Unassembled WGS sequence"/>
</dbReference>
<feature type="coiled-coil region" evidence="1">
    <location>
        <begin position="427"/>
        <end position="468"/>
    </location>
</feature>
<organism evidence="3 4">
    <name type="scientific">Brassica cretica</name>
    <name type="common">Mustard</name>
    <dbReference type="NCBI Taxonomy" id="69181"/>
    <lineage>
        <taxon>Eukaryota</taxon>
        <taxon>Viridiplantae</taxon>
        <taxon>Streptophyta</taxon>
        <taxon>Embryophyta</taxon>
        <taxon>Tracheophyta</taxon>
        <taxon>Spermatophyta</taxon>
        <taxon>Magnoliopsida</taxon>
        <taxon>eudicotyledons</taxon>
        <taxon>Gunneridae</taxon>
        <taxon>Pentapetalae</taxon>
        <taxon>rosids</taxon>
        <taxon>malvids</taxon>
        <taxon>Brassicales</taxon>
        <taxon>Brassicaceae</taxon>
        <taxon>Brassiceae</taxon>
        <taxon>Brassica</taxon>
    </lineage>
</organism>
<feature type="compositionally biased region" description="Basic and acidic residues" evidence="2">
    <location>
        <begin position="13"/>
        <end position="26"/>
    </location>
</feature>
<proteinExistence type="predicted"/>
<protein>
    <recommendedName>
        <fullName evidence="5">Aminotransferase-like plant mobile domain-containing protein</fullName>
    </recommendedName>
</protein>
<accession>A0ABQ7EKZ1</accession>
<evidence type="ECO:0008006" key="5">
    <source>
        <dbReference type="Google" id="ProtNLM"/>
    </source>
</evidence>
<sequence>MVGGGNVVDESRLEPIAVRGDDEGHAEASGSVGRRSLRSIPFRVSSSGSIEQLLDLPPESSRPSVIIEQNWGDVSSTCSTVKSVSSLLRRCEAYGATFIIPRADQRPWSAPVGFHCISLTQLMVGAVRIAVALMVMAAEIDVSMSVRIFEELTQTQPKPNGIYAVQMRSVAHPNTAEYLEAFWYEVPKIAALSEQKWEDFDQIRLDRQRGRIAKVDWASDVPCQETTGKRLLLPLMGRTPRAYPNYSNILGAQLGGESFVSMSASEEKDGETQNPPSRKRGLWSVTPQRSVQGQIQNLESLTEGIQKETPELKRKRMQEDPTGRSTGGPLVNDHAACGDLMRQIRGGTRMMPEVTELAFPDKFSESAHADTVAVARKNTLVLEYESALRKMALDLTKAKTVIKIKDGELEKTKGEACYKTKELITQRKCFDREREQAIQTAEGLEDELETAQSKIAQLEREKIEEAEKTKKRDGSYAVVASSRSYIREGSCQSMDTLEKWGMQVPKKLKDLLTANEIKFKKEVEEVVVEVITEKDLVLSPHSEPHRSFDQFGSNLETVDPATASSLRFPPFGSDDITAIDQS</sequence>
<gene>
    <name evidence="3" type="ORF">DY000_02020083</name>
</gene>
<keyword evidence="4" id="KW-1185">Reference proteome</keyword>
<evidence type="ECO:0000256" key="2">
    <source>
        <dbReference type="SAM" id="MobiDB-lite"/>
    </source>
</evidence>
<feature type="compositionally biased region" description="Polar residues" evidence="2">
    <location>
        <begin position="285"/>
        <end position="300"/>
    </location>
</feature>
<reference evidence="3 4" key="1">
    <citation type="journal article" date="2020" name="BMC Genomics">
        <title>Intraspecific diversification of the crop wild relative Brassica cretica Lam. using demographic model selection.</title>
        <authorList>
            <person name="Kioukis A."/>
            <person name="Michalopoulou V.A."/>
            <person name="Briers L."/>
            <person name="Pirintsos S."/>
            <person name="Studholme D.J."/>
            <person name="Pavlidis P."/>
            <person name="Sarris P.F."/>
        </authorList>
    </citation>
    <scope>NUCLEOTIDE SEQUENCE [LARGE SCALE GENOMIC DNA]</scope>
    <source>
        <strain evidence="4">cv. PFS-1207/04</strain>
    </source>
</reference>
<evidence type="ECO:0000256" key="1">
    <source>
        <dbReference type="SAM" id="Coils"/>
    </source>
</evidence>
<dbReference type="EMBL" id="QGKV02000299">
    <property type="protein sequence ID" value="KAF3597644.1"/>
    <property type="molecule type" value="Genomic_DNA"/>
</dbReference>